<proteinExistence type="predicted"/>
<evidence type="ECO:0008006" key="3">
    <source>
        <dbReference type="Google" id="ProtNLM"/>
    </source>
</evidence>
<name>I4ECA8_9BACT</name>
<keyword evidence="2" id="KW-1185">Reference proteome</keyword>
<evidence type="ECO:0000313" key="2">
    <source>
        <dbReference type="Proteomes" id="UP000004221"/>
    </source>
</evidence>
<sequence>MPQRVGEVIETSTARIWVQSDELHVLPPLGSLVRVATKAGDPIFAVVSFGETGGIDAGRRSIRRGSAEVRDQEVYERHPELDRILRSTFEAVPVAYRQGRTIRHLLPPLPPPLHYSVAEVEPDDLHAVTDDPRYLSILAHYHGDIPAEQLIAAHVRVMFEARGRDAVWLEHAANEISRLFKRDYDQLLSILEAIDPGS</sequence>
<protein>
    <recommendedName>
        <fullName evidence="3">Helicase HerA barrel domain-containing protein</fullName>
    </recommendedName>
</protein>
<gene>
    <name evidence="1" type="ORF">NITHO_1010016</name>
</gene>
<accession>I4ECA8</accession>
<dbReference type="Proteomes" id="UP000004221">
    <property type="component" value="Unassembled WGS sequence"/>
</dbReference>
<reference evidence="1 2" key="1">
    <citation type="journal article" date="2012" name="ISME J.">
        <title>Nitrification expanded: discovery, physiology and genomics of a nitrite-oxidizing bacterium from the phylum Chloroflexi.</title>
        <authorList>
            <person name="Sorokin D.Y."/>
            <person name="Lucker S."/>
            <person name="Vejmelkova D."/>
            <person name="Kostrikina N.A."/>
            <person name="Kleerebezem R."/>
            <person name="Rijpstra W.I."/>
            <person name="Damste J.S."/>
            <person name="Le Paslier D."/>
            <person name="Muyzer G."/>
            <person name="Wagner M."/>
            <person name="van Loosdrecht M.C."/>
            <person name="Daims H."/>
        </authorList>
    </citation>
    <scope>NUCLEOTIDE SEQUENCE [LARGE SCALE GENOMIC DNA]</scope>
    <source>
        <strain evidence="2">none</strain>
    </source>
</reference>
<comment type="caution">
    <text evidence="1">The sequence shown here is derived from an EMBL/GenBank/DDBJ whole genome shotgun (WGS) entry which is preliminary data.</text>
</comment>
<organism evidence="1 2">
    <name type="scientific">Nitrolancea hollandica Lb</name>
    <dbReference type="NCBI Taxonomy" id="1129897"/>
    <lineage>
        <taxon>Bacteria</taxon>
        <taxon>Pseudomonadati</taxon>
        <taxon>Thermomicrobiota</taxon>
        <taxon>Thermomicrobia</taxon>
        <taxon>Sphaerobacterales</taxon>
        <taxon>Sphaerobacterineae</taxon>
        <taxon>Sphaerobacteraceae</taxon>
        <taxon>Nitrolancea</taxon>
    </lineage>
</organism>
<dbReference type="AlphaFoldDB" id="I4ECA8"/>
<dbReference type="EMBL" id="CAGS01000004">
    <property type="protein sequence ID" value="CCF82320.1"/>
    <property type="molecule type" value="Genomic_DNA"/>
</dbReference>
<evidence type="ECO:0000313" key="1">
    <source>
        <dbReference type="EMBL" id="CCF82320.1"/>
    </source>
</evidence>